<keyword evidence="9" id="KW-0539">Nucleus</keyword>
<dbReference type="Pfam" id="PF00096">
    <property type="entry name" value="zf-C2H2"/>
    <property type="match status" value="2"/>
</dbReference>
<evidence type="ECO:0000256" key="1">
    <source>
        <dbReference type="ARBA" id="ARBA00004123"/>
    </source>
</evidence>
<sequence length="346" mass="36969">MPPSLLPRHSPKEGSDHLLEGSIGRNEGDPLLIPGAEGEEEKPLLAACEAHLQLPDFCCSLPQDFIPTLEEIEEFLREKAEFLRDGVSEQHVAGGEVGVESETGSGGSGGHPVPEDGSDGSQPGGVADGSHQGAADGDVPIVLHIQPLQLDNSSLLAQRAVRVTQLVIGLQGQNLSLLPQLQPPVTLLDQKYIKIAPQPNPTGAGMLGGVQEQEAAPVCPKAPTAPVCVHKCPHPGCSKVYTKSSHLKAHIRRHTGEKPYSCAWPDCGWRRSLGCRALPGTAAAPSKLPFSRRFSRSDELSRHKRSHSGVKPYQCAACLKRFARSDHLAKHVRIHRDQPGSAGMEG</sequence>
<evidence type="ECO:0000256" key="7">
    <source>
        <dbReference type="ARBA" id="ARBA00023125"/>
    </source>
</evidence>
<name>A0A2P4STK4_BAMTH</name>
<keyword evidence="3" id="KW-0677">Repeat</keyword>
<proteinExistence type="predicted"/>
<dbReference type="GO" id="GO:0000981">
    <property type="term" value="F:DNA-binding transcription factor activity, RNA polymerase II-specific"/>
    <property type="evidence" value="ECO:0007669"/>
    <property type="project" value="TreeGrafter"/>
</dbReference>
<dbReference type="EMBL" id="PPHD01023804">
    <property type="protein sequence ID" value="POI27431.1"/>
    <property type="molecule type" value="Genomic_DNA"/>
</dbReference>
<evidence type="ECO:0000256" key="4">
    <source>
        <dbReference type="ARBA" id="ARBA00022771"/>
    </source>
</evidence>
<dbReference type="Gene3D" id="3.30.160.60">
    <property type="entry name" value="Classic Zinc Finger"/>
    <property type="match status" value="3"/>
</dbReference>
<dbReference type="InterPro" id="IPR036236">
    <property type="entry name" value="Znf_C2H2_sf"/>
</dbReference>
<feature type="region of interest" description="Disordered" evidence="11">
    <location>
        <begin position="1"/>
        <end position="35"/>
    </location>
</feature>
<evidence type="ECO:0000313" key="13">
    <source>
        <dbReference type="EMBL" id="POI27431.1"/>
    </source>
</evidence>
<keyword evidence="6" id="KW-0805">Transcription regulation</keyword>
<reference evidence="13 14" key="1">
    <citation type="submission" date="2018-01" db="EMBL/GenBank/DDBJ databases">
        <title>Comparison of the Chinese Bamboo Partridge and Red Junglefowl genome sequences highlights the importance of demography in genome evolution.</title>
        <authorList>
            <person name="Tiley G.P."/>
            <person name="Kimball R.T."/>
            <person name="Braun E.L."/>
            <person name="Burleigh J.G."/>
        </authorList>
    </citation>
    <scope>NUCLEOTIDE SEQUENCE [LARGE SCALE GENOMIC DNA]</scope>
    <source>
        <strain evidence="13">RTK389</strain>
        <tissue evidence="13">Blood</tissue>
    </source>
</reference>
<organism evidence="13 14">
    <name type="scientific">Bambusicola thoracicus</name>
    <name type="common">Chinese bamboo-partridge</name>
    <name type="synonym">Perdix thoracica</name>
    <dbReference type="NCBI Taxonomy" id="9083"/>
    <lineage>
        <taxon>Eukaryota</taxon>
        <taxon>Metazoa</taxon>
        <taxon>Chordata</taxon>
        <taxon>Craniata</taxon>
        <taxon>Vertebrata</taxon>
        <taxon>Euteleostomi</taxon>
        <taxon>Archelosauria</taxon>
        <taxon>Archosauria</taxon>
        <taxon>Dinosauria</taxon>
        <taxon>Saurischia</taxon>
        <taxon>Theropoda</taxon>
        <taxon>Coelurosauria</taxon>
        <taxon>Aves</taxon>
        <taxon>Neognathae</taxon>
        <taxon>Galloanserae</taxon>
        <taxon>Galliformes</taxon>
        <taxon>Phasianidae</taxon>
        <taxon>Perdicinae</taxon>
        <taxon>Bambusicola</taxon>
    </lineage>
</organism>
<evidence type="ECO:0000259" key="12">
    <source>
        <dbReference type="PROSITE" id="PS50157"/>
    </source>
</evidence>
<evidence type="ECO:0000256" key="9">
    <source>
        <dbReference type="ARBA" id="ARBA00023242"/>
    </source>
</evidence>
<gene>
    <name evidence="13" type="ORF">CIB84_008819</name>
</gene>
<feature type="region of interest" description="Disordered" evidence="11">
    <location>
        <begin position="98"/>
        <end position="133"/>
    </location>
</feature>
<feature type="compositionally biased region" description="Basic and acidic residues" evidence="11">
    <location>
        <begin position="10"/>
        <end position="19"/>
    </location>
</feature>
<feature type="domain" description="C2H2-type" evidence="12">
    <location>
        <begin position="230"/>
        <end position="259"/>
    </location>
</feature>
<comment type="caution">
    <text evidence="13">The sequence shown here is derived from an EMBL/GenBank/DDBJ whole genome shotgun (WGS) entry which is preliminary data.</text>
</comment>
<keyword evidence="4 10" id="KW-0863">Zinc-finger</keyword>
<keyword evidence="5" id="KW-0862">Zinc</keyword>
<feature type="domain" description="C2H2-type" evidence="12">
    <location>
        <begin position="313"/>
        <end position="340"/>
    </location>
</feature>
<evidence type="ECO:0000256" key="6">
    <source>
        <dbReference type="ARBA" id="ARBA00023015"/>
    </source>
</evidence>
<dbReference type="FunFam" id="3.30.160.60:FF:000064">
    <property type="entry name" value="Early growth response protein 3"/>
    <property type="match status" value="1"/>
</dbReference>
<dbReference type="FunFam" id="3.30.160.60:FF:000007">
    <property type="entry name" value="Basic krueppel-like factor 3"/>
    <property type="match status" value="1"/>
</dbReference>
<keyword evidence="14" id="KW-1185">Reference proteome</keyword>
<keyword evidence="2" id="KW-0479">Metal-binding</keyword>
<dbReference type="SMART" id="SM00355">
    <property type="entry name" value="ZnF_C2H2"/>
    <property type="match status" value="3"/>
</dbReference>
<feature type="domain" description="C2H2-type" evidence="12">
    <location>
        <begin position="291"/>
        <end position="312"/>
    </location>
</feature>
<accession>A0A2P4STK4</accession>
<evidence type="ECO:0000313" key="14">
    <source>
        <dbReference type="Proteomes" id="UP000237246"/>
    </source>
</evidence>
<evidence type="ECO:0000256" key="2">
    <source>
        <dbReference type="ARBA" id="ARBA00022723"/>
    </source>
</evidence>
<dbReference type="PANTHER" id="PTHR23235:SF141">
    <property type="entry name" value="KRUEPPEL-LIKE FACTOR 15"/>
    <property type="match status" value="1"/>
</dbReference>
<dbReference type="Proteomes" id="UP000237246">
    <property type="component" value="Unassembled WGS sequence"/>
</dbReference>
<evidence type="ECO:0000256" key="3">
    <source>
        <dbReference type="ARBA" id="ARBA00022737"/>
    </source>
</evidence>
<keyword evidence="8" id="KW-0804">Transcription</keyword>
<dbReference type="GO" id="GO:0008270">
    <property type="term" value="F:zinc ion binding"/>
    <property type="evidence" value="ECO:0007669"/>
    <property type="project" value="UniProtKB-KW"/>
</dbReference>
<evidence type="ECO:0000256" key="8">
    <source>
        <dbReference type="ARBA" id="ARBA00023163"/>
    </source>
</evidence>
<evidence type="ECO:0000256" key="10">
    <source>
        <dbReference type="PROSITE-ProRule" id="PRU00042"/>
    </source>
</evidence>
<comment type="subcellular location">
    <subcellularLocation>
        <location evidence="1">Nucleus</location>
    </subcellularLocation>
</comment>
<dbReference type="GO" id="GO:0005634">
    <property type="term" value="C:nucleus"/>
    <property type="evidence" value="ECO:0007669"/>
    <property type="project" value="UniProtKB-SubCell"/>
</dbReference>
<dbReference type="PROSITE" id="PS00028">
    <property type="entry name" value="ZINC_FINGER_C2H2_1"/>
    <property type="match status" value="2"/>
</dbReference>
<protein>
    <recommendedName>
        <fullName evidence="12">C2H2-type domain-containing protein</fullName>
    </recommendedName>
</protein>
<dbReference type="SUPFAM" id="SSF57667">
    <property type="entry name" value="beta-beta-alpha zinc fingers"/>
    <property type="match status" value="2"/>
</dbReference>
<evidence type="ECO:0000256" key="11">
    <source>
        <dbReference type="SAM" id="MobiDB-lite"/>
    </source>
</evidence>
<dbReference type="OrthoDB" id="6365676at2759"/>
<evidence type="ECO:0000256" key="5">
    <source>
        <dbReference type="ARBA" id="ARBA00022833"/>
    </source>
</evidence>
<dbReference type="PANTHER" id="PTHR23235">
    <property type="entry name" value="KRUEPPEL-LIKE TRANSCRIPTION FACTOR"/>
    <property type="match status" value="1"/>
</dbReference>
<dbReference type="AlphaFoldDB" id="A0A2P4STK4"/>
<dbReference type="InterPro" id="IPR013087">
    <property type="entry name" value="Znf_C2H2_type"/>
</dbReference>
<dbReference type="PROSITE" id="PS50157">
    <property type="entry name" value="ZINC_FINGER_C2H2_2"/>
    <property type="match status" value="3"/>
</dbReference>
<dbReference type="GO" id="GO:0000978">
    <property type="term" value="F:RNA polymerase II cis-regulatory region sequence-specific DNA binding"/>
    <property type="evidence" value="ECO:0007669"/>
    <property type="project" value="TreeGrafter"/>
</dbReference>
<keyword evidence="7" id="KW-0238">DNA-binding</keyword>